<keyword evidence="5" id="KW-1185">Reference proteome</keyword>
<evidence type="ECO:0000313" key="6">
    <source>
        <dbReference type="Proteomes" id="UP000290189"/>
    </source>
</evidence>
<sequence>MSGSGDDEDVATSDALLRAAAQRLSKREQSIQAQAEEIRALSDKLIERSNMINNLKASEAQLQALVKERTEQVNSLRAERAALQAANHDALLSADRLRQEADVAKKDAADRAMQVQLLQCQVNQLQDKVKEREQLVAEANLTLQAADTQIGLLEQNKAMAEREATRMQETLQDRWQEAEDARRQADHEREQVRTQVAVLQAQVAGLQSTNERLVVELRGVGHQLADQWASAQVKLQRDIDTRVASLQSRLDRVSDRHSQLCRVLKRCADRCRHLSAKLDRKRAYITELKVVLQRDLLERDKTQAAYEAALVGLDRVQREHSQLSLDHSGCEAERSQLQAALTKSGEDAEELRRQIRDLQGTVQVEKGRADMLQKHNQEITIELDLQRSLVERAQREEQAREANLRGEVALAQTVKRQLERQLKEEQSRPKMYPPFGPAKPSSATADDTDLLRVLHDNNARHAADCQAQSIWYQDLTEKMNGLITKIDQSIADKADKNLVL</sequence>
<dbReference type="OMA" id="ESEENCQ"/>
<reference evidence="3 5" key="1">
    <citation type="submission" date="2015-02" db="EMBL/GenBank/DDBJ databases">
        <authorList>
            <person name="Chooi Y.-H."/>
        </authorList>
    </citation>
    <scope>NUCLEOTIDE SEQUENCE [LARGE SCALE GENOMIC DNA]</scope>
    <source>
        <strain evidence="3">E3</strain>
    </source>
</reference>
<dbReference type="Proteomes" id="UP000039324">
    <property type="component" value="Unassembled WGS sequence"/>
</dbReference>
<gene>
    <name evidence="3" type="ORF">PBRA_000125</name>
    <name evidence="4" type="ORF">PLBR_LOCUS3904</name>
</gene>
<accession>A0A0G4IGV8</accession>
<name>A0A0G4IGV8_PLABS</name>
<evidence type="ECO:0000313" key="4">
    <source>
        <dbReference type="EMBL" id="SPQ96689.1"/>
    </source>
</evidence>
<keyword evidence="4" id="KW-0496">Mitochondrion</keyword>
<evidence type="ECO:0000313" key="3">
    <source>
        <dbReference type="EMBL" id="CEO94340.1"/>
    </source>
</evidence>
<evidence type="ECO:0000256" key="1">
    <source>
        <dbReference type="SAM" id="Coils"/>
    </source>
</evidence>
<evidence type="ECO:0000313" key="5">
    <source>
        <dbReference type="Proteomes" id="UP000039324"/>
    </source>
</evidence>
<protein>
    <submittedName>
        <fullName evidence="3">Uncharacterized protein</fullName>
    </submittedName>
</protein>
<geneLocation type="mitochondrion" evidence="4"/>
<keyword evidence="1" id="KW-0175">Coiled coil</keyword>
<dbReference type="EMBL" id="OVEO01000006">
    <property type="protein sequence ID" value="SPQ96689.1"/>
    <property type="molecule type" value="Genomic_DNA"/>
</dbReference>
<dbReference type="EMBL" id="CDSF01000001">
    <property type="protein sequence ID" value="CEO94340.1"/>
    <property type="molecule type" value="Genomic_DNA"/>
</dbReference>
<feature type="coiled-coil region" evidence="1">
    <location>
        <begin position="21"/>
        <end position="86"/>
    </location>
</feature>
<reference evidence="4 6" key="2">
    <citation type="submission" date="2018-03" db="EMBL/GenBank/DDBJ databases">
        <authorList>
            <person name="Fogelqvist J."/>
        </authorList>
    </citation>
    <scope>NUCLEOTIDE SEQUENCE [LARGE SCALE GENOMIC DNA]</scope>
</reference>
<feature type="region of interest" description="Disordered" evidence="2">
    <location>
        <begin position="423"/>
        <end position="444"/>
    </location>
</feature>
<dbReference type="AlphaFoldDB" id="A0A0G4IGV8"/>
<evidence type="ECO:0000256" key="2">
    <source>
        <dbReference type="SAM" id="MobiDB-lite"/>
    </source>
</evidence>
<organism evidence="3 5">
    <name type="scientific">Plasmodiophora brassicae</name>
    <name type="common">Clubroot disease agent</name>
    <dbReference type="NCBI Taxonomy" id="37360"/>
    <lineage>
        <taxon>Eukaryota</taxon>
        <taxon>Sar</taxon>
        <taxon>Rhizaria</taxon>
        <taxon>Endomyxa</taxon>
        <taxon>Phytomyxea</taxon>
        <taxon>Plasmodiophorida</taxon>
        <taxon>Plasmodiophoridae</taxon>
        <taxon>Plasmodiophora</taxon>
    </lineage>
</organism>
<proteinExistence type="predicted"/>
<dbReference type="Proteomes" id="UP000290189">
    <property type="component" value="Unassembled WGS sequence"/>
</dbReference>
<feature type="coiled-coil region" evidence="1">
    <location>
        <begin position="115"/>
        <end position="202"/>
    </location>
</feature>